<accession>A0AAC9GI29</accession>
<dbReference type="SUPFAM" id="SSF49899">
    <property type="entry name" value="Concanavalin A-like lectins/glucanases"/>
    <property type="match status" value="1"/>
</dbReference>
<dbReference type="InterPro" id="IPR013320">
    <property type="entry name" value="ConA-like_dom_sf"/>
</dbReference>
<evidence type="ECO:0000259" key="1">
    <source>
        <dbReference type="Pfam" id="PF19406"/>
    </source>
</evidence>
<dbReference type="Pfam" id="PF19406">
    <property type="entry name" value="PKD_5"/>
    <property type="match status" value="1"/>
</dbReference>
<evidence type="ECO:0000313" key="4">
    <source>
        <dbReference type="Proteomes" id="UP000093276"/>
    </source>
</evidence>
<reference evidence="3 4" key="1">
    <citation type="submission" date="2016-08" db="EMBL/GenBank/DDBJ databases">
        <title>Complete genome sequence of Flavobacterium johnsoniae strain GSE09, a volatile-producing biocontrol agent isolated from cucumber (Cucumis sativus).</title>
        <authorList>
            <person name="Jeong J.-J."/>
            <person name="Oh J.Y."/>
            <person name="Jim Y.J."/>
            <person name="Sang M.K."/>
            <person name="Kim K.D."/>
        </authorList>
    </citation>
    <scope>NUCLEOTIDE SEQUENCE [LARGE SCALE GENOMIC DNA]</scope>
    <source>
        <strain evidence="3 4">GSE09</strain>
    </source>
</reference>
<dbReference type="KEGG" id="fjg:BB050_01767"/>
<dbReference type="GO" id="GO:0004553">
    <property type="term" value="F:hydrolase activity, hydrolyzing O-glycosyl compounds"/>
    <property type="evidence" value="ECO:0007669"/>
    <property type="project" value="UniProtKB-ARBA"/>
</dbReference>
<sequence length="1788" mass="186714">MRKLLYSFLFFISSKSFPKRLSTPSLGLLCVGMFFVVSFADAANFYSRTSGPWSTASTWSSTPTGGAGTTVPGSGDTVFIQNGHTVTVTGAAQCASITFNGASATLTINSSFNLLVTNGITLESIANGNRIATISGLGTIQCTTLSIGLSSINPSSDRTTTLTSTISNFVISGNLNIISTRNGSSENNSTFTQTSGVVTIDGAINPTTTNNSASVASIVLGNSNPILYLNGMTPFGTTGNNGVFTTTLDGTGATVNYSGTNNQAVLGTTYRNLTTSGSGTKTMGAATTVSSNLTVGSGTTLDVSTTNYALNIGGSFTNNGAFTPRVGTVTLNGSAAQSFNVPNFYNLTLTGSTKSFGAATTIANALVINSGASANLGTQNHTAASLTYGSTTASTASSWGSTASSAFNKNVTYFGNSATGILNVTCAYFASVNPITEVILNTLDKTSSNLTSSPAYEDFTSDTPTTLVKDQFYALTVKGNTTGYTNGYYTAYFDWNNNGVFTDSNESYTIGTINNSTGADGAITSVYLQIPSTAVAGNIKMRIVARMGGYSGGPCVASGSAGQIEEYTVTLLNSCSGNPTSSTTVSSSSSVCPSSPFTLSLGNTFIDGSNYVWQKSTDGTNWTNATPTSTNYFYSNFSTPQAANTTSGDITLAGGDCIINGTELILTDTSLSGHNSGFFISKPTNSNINAFTASFKYRIWGTTTGGAGADGMSFSYGSNVVAGAGGGENGEGDGIIIQFDTYDNEGVTSGGRVRVLYNNVRYFTSAINAVALRNASYRDVVLRVDANAKLSLVIAGVTVVSDLFLPGYSAADKSSWKFKFSARTGGENDRHSIDDLSIDFLDTTGSNSTFTTSQTVKTYYRALVTCGANTTVASTPVMVDVTSATITPMTYSACTGAAFTVTPTNGTNGTIPGSTTYTWTAPTVTAGLTGGASNTVAVSSITGTLINTTSTAQTATYTVTPITGSCTGVPFTLAVTVSPNNTISLSSAAGTDTQTKCINTPITNISYNTIGATGATFSGLPSGVTGGWTANVVTISGTPTVSSASPYTYTITLTGGCGTVTASGTITVNPNNTIALSSAAGTDSQTVCANTAISNITYATTGATGATFSGLPAGVTGAWAGNVVTISGTPTTEVGSPFNYTVTLTNGCGNISATGTITVKQVHAAPTITKNNDVSCGSFGSITLTGLSGNWTINQTGTVSKTYSGTASTYAIQDLIAGTYNFTITNSTTGCTSSSATVAINDISSNTTWNGSVWSNGEPDGSKSVTISSVVPSQPFSAAKPNIIVCSLTITAGSDVIIPSEMTLTVTNGITSNGKLTFESGSSLLQGPSALNTGTISYKRKVSMRRYDVVYWATPVTDASLTMYKFSPNTLFDKYHYWNATTTKWVLSNYGGKVMEMGQGYSIRGPQYFDLVTPQIFEGVFVGVPNNGDVSFSVVANKLNLIGNPYPSPVDADELMLENKDKLGSLYFWTHNQPPQLAPGTNTFKYLSSDFVVYNGTGSVRVNNEIVTGADEFKGYIGAGQAFFAIPPGTTVKFKNEFRKGSSENTQFYKTAKTSKIEKNRLWLNIANSQGAFKQILIGYIEGATNAIDVDYDAVTMGSNSYIDFYTLNESKKLTVQGRGLPFDNTEIIPLGYKSGVDDKGDRNFTISIDHADGFFTTQPVYLEDKVTGKVIDLRKENYTFFSAAETNTTRFSLRYTNKTLGTGEFENLENTVLVSVKDKAINITSSKEIIKGVNVYNIGAELLYSNSKVNASQLQIKNLHSSDQVLLVKITLENGHTFTKKVIFSNL</sequence>
<feature type="domain" description="GEVED" evidence="2">
    <location>
        <begin position="488"/>
        <end position="570"/>
    </location>
</feature>
<dbReference type="InterPro" id="IPR013783">
    <property type="entry name" value="Ig-like_fold"/>
</dbReference>
<dbReference type="Gene3D" id="2.60.40.10">
    <property type="entry name" value="Immunoglobulins"/>
    <property type="match status" value="1"/>
</dbReference>
<gene>
    <name evidence="3" type="ORF">BB050_01767</name>
</gene>
<name>A0AAC9GI29_9FLAO</name>
<protein>
    <recommendedName>
        <fullName evidence="5">T9SS sorting signal type C domain-containing protein</fullName>
    </recommendedName>
</protein>
<dbReference type="InterPro" id="IPR045474">
    <property type="entry name" value="GEVED"/>
</dbReference>
<dbReference type="InterPro" id="IPR045828">
    <property type="entry name" value="PKD_Bacteroidetes"/>
</dbReference>
<dbReference type="EMBL" id="CP016907">
    <property type="protein sequence ID" value="AOC94893.1"/>
    <property type="molecule type" value="Genomic_DNA"/>
</dbReference>
<dbReference type="NCBIfam" id="NF033708">
    <property type="entry name" value="T9SS_Cterm_ChiA"/>
    <property type="match status" value="1"/>
</dbReference>
<dbReference type="GO" id="GO:0005975">
    <property type="term" value="P:carbohydrate metabolic process"/>
    <property type="evidence" value="ECO:0007669"/>
    <property type="project" value="UniProtKB-ARBA"/>
</dbReference>
<organism evidence="3 4">
    <name type="scientific">Flavobacterium anhuiense</name>
    <dbReference type="NCBI Taxonomy" id="459526"/>
    <lineage>
        <taxon>Bacteria</taxon>
        <taxon>Pseudomonadati</taxon>
        <taxon>Bacteroidota</taxon>
        <taxon>Flavobacteriia</taxon>
        <taxon>Flavobacteriales</taxon>
        <taxon>Flavobacteriaceae</taxon>
        <taxon>Flavobacterium</taxon>
    </lineage>
</organism>
<feature type="domain" description="PKD-like" evidence="1">
    <location>
        <begin position="915"/>
        <end position="980"/>
    </location>
</feature>
<evidence type="ECO:0000259" key="2">
    <source>
        <dbReference type="Pfam" id="PF20009"/>
    </source>
</evidence>
<proteinExistence type="predicted"/>
<dbReference type="Proteomes" id="UP000093276">
    <property type="component" value="Chromosome"/>
</dbReference>
<evidence type="ECO:0000313" key="3">
    <source>
        <dbReference type="EMBL" id="AOC94893.1"/>
    </source>
</evidence>
<evidence type="ECO:0008006" key="5">
    <source>
        <dbReference type="Google" id="ProtNLM"/>
    </source>
</evidence>
<dbReference type="Pfam" id="PF20009">
    <property type="entry name" value="GEVED"/>
    <property type="match status" value="1"/>
</dbReference>